<sequence>MKRFFIIMSLTISLLYVLEVSEAVGLKNFKPQLEINHMSNEYILQWQRLPYFAYYEVEALSVPPDNDAEQATETELIASYRTWKSQMSIDENFPFRTYWRVSAQTLFHQPLGKYSDHVNLTQTINGMAADFNKVKPKPTSFYPDNAPASIRPMLTWTVVPGAVYYELEFLTEPPENPNDVFSSDKQVLLTREVFTNGYNADLSWYEGNRIFWRVRALNNHGNPLGVFSDATELYLNHDIIPVTRPLINEHKPTNLPAPLYPAYSLIPVLGALSHEVELTCQPPENPGGIEPSQYRIWSQIVTGLNDCYDDQPRIIPGKYYWRVRGIDAAGNPVGGYSDAAEFSVDLSRGHYAATFGDSITHGGGAISYSPADFDYSYQTYLNFPAVNLGKSGDTTAAMLARFDQDVLPFKPKYLLILGGTNSLRGGVPAAQVITELTGIRDKCLTNGIRPIFLTLPPINPDAINDVFHEETVTNWREEFDAVNQFIRQQRYFIDLEPHFLDSNRELPDYLAIDGLHPDIEGKKLIAQIINAHWSRVVR</sequence>
<evidence type="ECO:0000313" key="2">
    <source>
        <dbReference type="EMBL" id="CQR74228.1"/>
    </source>
</evidence>
<gene>
    <name evidence="2" type="ORF">SpAn4DRAFT_0690</name>
</gene>
<dbReference type="Pfam" id="PF13472">
    <property type="entry name" value="Lipase_GDSL_2"/>
    <property type="match status" value="1"/>
</dbReference>
<protein>
    <submittedName>
        <fullName evidence="2">Lipolytic enzyme, G-D-S-L family</fullName>
    </submittedName>
</protein>
<dbReference type="PANTHER" id="PTHR30383:SF5">
    <property type="entry name" value="SGNH HYDROLASE-TYPE ESTERASE DOMAIN-CONTAINING PROTEIN"/>
    <property type="match status" value="1"/>
</dbReference>
<dbReference type="Gene3D" id="2.60.40.10">
    <property type="entry name" value="Immunoglobulins"/>
    <property type="match status" value="2"/>
</dbReference>
<dbReference type="GO" id="GO:0004622">
    <property type="term" value="F:phosphatidylcholine lysophospholipase activity"/>
    <property type="evidence" value="ECO:0007669"/>
    <property type="project" value="TreeGrafter"/>
</dbReference>
<organism evidence="2 3">
    <name type="scientific">Sporomusa ovata</name>
    <dbReference type="NCBI Taxonomy" id="2378"/>
    <lineage>
        <taxon>Bacteria</taxon>
        <taxon>Bacillati</taxon>
        <taxon>Bacillota</taxon>
        <taxon>Negativicutes</taxon>
        <taxon>Selenomonadales</taxon>
        <taxon>Sporomusaceae</taxon>
        <taxon>Sporomusa</taxon>
    </lineage>
</organism>
<dbReference type="PANTHER" id="PTHR30383">
    <property type="entry name" value="THIOESTERASE 1/PROTEASE 1/LYSOPHOSPHOLIPASE L1"/>
    <property type="match status" value="1"/>
</dbReference>
<dbReference type="InterPro" id="IPR051532">
    <property type="entry name" value="Ester_Hydrolysis_Enzymes"/>
</dbReference>
<name>A0A0U1L3H3_9FIRM</name>
<accession>A0A0U1L3H3</accession>
<dbReference type="InterPro" id="IPR013783">
    <property type="entry name" value="Ig-like_fold"/>
</dbReference>
<dbReference type="InterPro" id="IPR036514">
    <property type="entry name" value="SGNH_hydro_sf"/>
</dbReference>
<keyword evidence="3" id="KW-1185">Reference proteome</keyword>
<evidence type="ECO:0000259" key="1">
    <source>
        <dbReference type="Pfam" id="PF13472"/>
    </source>
</evidence>
<reference evidence="3" key="1">
    <citation type="submission" date="2015-03" db="EMBL/GenBank/DDBJ databases">
        <authorList>
            <person name="Nijsse Bart"/>
        </authorList>
    </citation>
    <scope>NUCLEOTIDE SEQUENCE [LARGE SCALE GENOMIC DNA]</scope>
</reference>
<dbReference type="Proteomes" id="UP000049855">
    <property type="component" value="Unassembled WGS sequence"/>
</dbReference>
<feature type="domain" description="SGNH hydrolase-type esterase" evidence="1">
    <location>
        <begin position="355"/>
        <end position="523"/>
    </location>
</feature>
<dbReference type="AlphaFoldDB" id="A0A0U1L3H3"/>
<dbReference type="SUPFAM" id="SSF52266">
    <property type="entry name" value="SGNH hydrolase"/>
    <property type="match status" value="1"/>
</dbReference>
<dbReference type="Gene3D" id="3.40.50.1110">
    <property type="entry name" value="SGNH hydrolase"/>
    <property type="match status" value="1"/>
</dbReference>
<evidence type="ECO:0000313" key="3">
    <source>
        <dbReference type="Proteomes" id="UP000049855"/>
    </source>
</evidence>
<dbReference type="EMBL" id="CTRP01000014">
    <property type="protein sequence ID" value="CQR74228.1"/>
    <property type="molecule type" value="Genomic_DNA"/>
</dbReference>
<dbReference type="InterPro" id="IPR013830">
    <property type="entry name" value="SGNH_hydro"/>
</dbReference>
<proteinExistence type="predicted"/>